<dbReference type="AlphaFoldDB" id="C9MUI5"/>
<organism evidence="2 3">
    <name type="scientific">Leptotrichia hofstadii F0254</name>
    <dbReference type="NCBI Taxonomy" id="634994"/>
    <lineage>
        <taxon>Bacteria</taxon>
        <taxon>Fusobacteriati</taxon>
        <taxon>Fusobacteriota</taxon>
        <taxon>Fusobacteriia</taxon>
        <taxon>Fusobacteriales</taxon>
        <taxon>Leptotrichiaceae</taxon>
        <taxon>Leptotrichia</taxon>
    </lineage>
</organism>
<keyword evidence="1" id="KW-0472">Membrane</keyword>
<feature type="transmembrane region" description="Helical" evidence="1">
    <location>
        <begin position="12"/>
        <end position="34"/>
    </location>
</feature>
<dbReference type="HOGENOM" id="CLU_1127995_0_0_0"/>
<evidence type="ECO:0000313" key="2">
    <source>
        <dbReference type="EMBL" id="EEX75605.1"/>
    </source>
</evidence>
<keyword evidence="1" id="KW-0812">Transmembrane</keyword>
<gene>
    <name evidence="2" type="ORF">GCWU000323_00204</name>
</gene>
<evidence type="ECO:0000313" key="3">
    <source>
        <dbReference type="Proteomes" id="UP000006233"/>
    </source>
</evidence>
<sequence length="246" mass="29273">MKVVNFFGNGEIIMKKVFLGINIILLWITIWHFYRFPITENMSLSLHNKKIYRRLIFNTIDSLVKDKNDLLFNINFGGEEQDDAGRAYVKGLMKNRDAWIGYVYSFDEIMEESPAYASNPPNGDELAVKEYVNKHSGYFYVTSNEMKYHLTKEEIMKKFNLKKLSLKNPRFFVDKIGTDRELSNWNKYSYKLPQSKLKDEKDIKDAKNIEKRIKKRRIFWILSLIFCLILQILFLVKNKKETIHND</sequence>
<feature type="transmembrane region" description="Helical" evidence="1">
    <location>
        <begin position="218"/>
        <end position="236"/>
    </location>
</feature>
<dbReference type="EMBL" id="ACVB02000006">
    <property type="protein sequence ID" value="EEX75605.1"/>
    <property type="molecule type" value="Genomic_DNA"/>
</dbReference>
<reference evidence="2 3" key="1">
    <citation type="submission" date="2009-09" db="EMBL/GenBank/DDBJ databases">
        <authorList>
            <person name="Weinstock G."/>
            <person name="Sodergren E."/>
            <person name="Clifton S."/>
            <person name="Fulton L."/>
            <person name="Fulton B."/>
            <person name="Courtney L."/>
            <person name="Fronick C."/>
            <person name="Harrison M."/>
            <person name="Strong C."/>
            <person name="Farmer C."/>
            <person name="Delahaunty K."/>
            <person name="Markovic C."/>
            <person name="Hall O."/>
            <person name="Minx P."/>
            <person name="Tomlinson C."/>
            <person name="Mitreva M."/>
            <person name="Nelson J."/>
            <person name="Hou S."/>
            <person name="Wollam A."/>
            <person name="Pepin K.H."/>
            <person name="Johnson M."/>
            <person name="Bhonagiri V."/>
            <person name="Nash W.E."/>
            <person name="Warren W."/>
            <person name="Chinwalla A."/>
            <person name="Mardis E.R."/>
            <person name="Wilson R.K."/>
        </authorList>
    </citation>
    <scope>NUCLEOTIDE SEQUENCE [LARGE SCALE GENOMIC DNA]</scope>
    <source>
        <strain evidence="2 3">F0254</strain>
    </source>
</reference>
<proteinExistence type="predicted"/>
<protein>
    <submittedName>
        <fullName evidence="2">Uncharacterized protein</fullName>
    </submittedName>
</protein>
<dbReference type="STRING" id="634994.GCWU000323_00204"/>
<comment type="caution">
    <text evidence="2">The sequence shown here is derived from an EMBL/GenBank/DDBJ whole genome shotgun (WGS) entry which is preliminary data.</text>
</comment>
<name>C9MUI5_9FUSO</name>
<dbReference type="Proteomes" id="UP000006233">
    <property type="component" value="Unassembled WGS sequence"/>
</dbReference>
<accession>C9MUI5</accession>
<keyword evidence="1" id="KW-1133">Transmembrane helix</keyword>
<evidence type="ECO:0000256" key="1">
    <source>
        <dbReference type="SAM" id="Phobius"/>
    </source>
</evidence>